<comment type="caution">
    <text evidence="1">The sequence shown here is derived from an EMBL/GenBank/DDBJ whole genome shotgun (WGS) entry which is preliminary data.</text>
</comment>
<dbReference type="Proteomes" id="UP001159363">
    <property type="component" value="Chromosome 10"/>
</dbReference>
<organism evidence="1 2">
    <name type="scientific">Dryococelus australis</name>
    <dbReference type="NCBI Taxonomy" id="614101"/>
    <lineage>
        <taxon>Eukaryota</taxon>
        <taxon>Metazoa</taxon>
        <taxon>Ecdysozoa</taxon>
        <taxon>Arthropoda</taxon>
        <taxon>Hexapoda</taxon>
        <taxon>Insecta</taxon>
        <taxon>Pterygota</taxon>
        <taxon>Neoptera</taxon>
        <taxon>Polyneoptera</taxon>
        <taxon>Phasmatodea</taxon>
        <taxon>Verophasmatodea</taxon>
        <taxon>Anareolatae</taxon>
        <taxon>Phasmatidae</taxon>
        <taxon>Eurycanthinae</taxon>
        <taxon>Dryococelus</taxon>
    </lineage>
</organism>
<dbReference type="EMBL" id="JARBHB010000011">
    <property type="protein sequence ID" value="KAJ8872966.1"/>
    <property type="molecule type" value="Genomic_DNA"/>
</dbReference>
<reference evidence="1 2" key="1">
    <citation type="submission" date="2023-02" db="EMBL/GenBank/DDBJ databases">
        <title>LHISI_Scaffold_Assembly.</title>
        <authorList>
            <person name="Stuart O.P."/>
            <person name="Cleave R."/>
            <person name="Magrath M.J.L."/>
            <person name="Mikheyev A.S."/>
        </authorList>
    </citation>
    <scope>NUCLEOTIDE SEQUENCE [LARGE SCALE GENOMIC DNA]</scope>
    <source>
        <strain evidence="1">Daus_M_001</strain>
        <tissue evidence="1">Leg muscle</tissue>
    </source>
</reference>
<evidence type="ECO:0000313" key="2">
    <source>
        <dbReference type="Proteomes" id="UP001159363"/>
    </source>
</evidence>
<gene>
    <name evidence="1" type="ORF">PR048_026582</name>
</gene>
<keyword evidence="2" id="KW-1185">Reference proteome</keyword>
<sequence length="193" mass="22268">MKPYLIKDEVTEAEIICSLKTFMHHNSKRSGGSSSQLFPLVFANSAVAQNCLMHKDKLSYLITHGLGPFFQQNRPQDVKISQLYTVSFDEGLNEVAQKIQMDIVIRSWESLEHVLFTLCKVLTRQLIKRLAGKYTSFFYVSITIKRPSLLDIIWVENSTVLMRAIEMLQLVRKYVAAVEKHPPDSDACRLYYY</sequence>
<name>A0ABQ9GLR5_9NEOP</name>
<proteinExistence type="predicted"/>
<evidence type="ECO:0000313" key="1">
    <source>
        <dbReference type="EMBL" id="KAJ8872966.1"/>
    </source>
</evidence>
<accession>A0ABQ9GLR5</accession>
<protein>
    <submittedName>
        <fullName evidence="1">Uncharacterized protein</fullName>
    </submittedName>
</protein>